<sequence>MGQVAPHQPVLRILAAFSRYEAALDWARVQAVAAWGPIALESDRFPFVETDYYQRTMGDQLLKTFFAFEQRIDPAELVDAKLASNDWEEAYCQAADLPESRPLNLDPGYISPAKLVLATTKDRDHRLYLDRGIYAEVTLHFKGGVWTSRDWTYPDYKRPDFQTFFTRCREYLRRG</sequence>
<name>A0A518E2K1_9BACT</name>
<dbReference type="Pfam" id="PF14385">
    <property type="entry name" value="DUF4416"/>
    <property type="match status" value="1"/>
</dbReference>
<reference evidence="1 2" key="1">
    <citation type="submission" date="2019-02" db="EMBL/GenBank/DDBJ databases">
        <title>Deep-cultivation of Planctomycetes and their phenomic and genomic characterization uncovers novel biology.</title>
        <authorList>
            <person name="Wiegand S."/>
            <person name="Jogler M."/>
            <person name="Boedeker C."/>
            <person name="Pinto D."/>
            <person name="Vollmers J."/>
            <person name="Rivas-Marin E."/>
            <person name="Kohn T."/>
            <person name="Peeters S.H."/>
            <person name="Heuer A."/>
            <person name="Rast P."/>
            <person name="Oberbeckmann S."/>
            <person name="Bunk B."/>
            <person name="Jeske O."/>
            <person name="Meyerdierks A."/>
            <person name="Storesund J.E."/>
            <person name="Kallscheuer N."/>
            <person name="Luecker S."/>
            <person name="Lage O.M."/>
            <person name="Pohl T."/>
            <person name="Merkel B.J."/>
            <person name="Hornburger P."/>
            <person name="Mueller R.-W."/>
            <person name="Bruemmer F."/>
            <person name="Labrenz M."/>
            <person name="Spormann A.M."/>
            <person name="Op den Camp H."/>
            <person name="Overmann J."/>
            <person name="Amann R."/>
            <person name="Jetten M.S.M."/>
            <person name="Mascher T."/>
            <person name="Medema M.H."/>
            <person name="Devos D.P."/>
            <person name="Kaster A.-K."/>
            <person name="Ovreas L."/>
            <person name="Rohde M."/>
            <person name="Galperin M.Y."/>
            <person name="Jogler C."/>
        </authorList>
    </citation>
    <scope>NUCLEOTIDE SEQUENCE [LARGE SCALE GENOMIC DNA]</scope>
    <source>
        <strain evidence="1 2">Pla85_3_4</strain>
    </source>
</reference>
<keyword evidence="2" id="KW-1185">Reference proteome</keyword>
<dbReference type="EMBL" id="CP036433">
    <property type="protein sequence ID" value="QDU98294.1"/>
    <property type="molecule type" value="Genomic_DNA"/>
</dbReference>
<evidence type="ECO:0000313" key="2">
    <source>
        <dbReference type="Proteomes" id="UP000317648"/>
    </source>
</evidence>
<protein>
    <recommendedName>
        <fullName evidence="3">GTP-binding protein</fullName>
    </recommendedName>
</protein>
<dbReference type="AlphaFoldDB" id="A0A518E2K1"/>
<dbReference type="InterPro" id="IPR025529">
    <property type="entry name" value="DUF4416"/>
</dbReference>
<dbReference type="KEGG" id="lcre:Pla8534_61560"/>
<organism evidence="1 2">
    <name type="scientific">Lignipirellula cremea</name>
    <dbReference type="NCBI Taxonomy" id="2528010"/>
    <lineage>
        <taxon>Bacteria</taxon>
        <taxon>Pseudomonadati</taxon>
        <taxon>Planctomycetota</taxon>
        <taxon>Planctomycetia</taxon>
        <taxon>Pirellulales</taxon>
        <taxon>Pirellulaceae</taxon>
        <taxon>Lignipirellula</taxon>
    </lineage>
</organism>
<dbReference type="OrthoDB" id="9788989at2"/>
<dbReference type="Proteomes" id="UP000317648">
    <property type="component" value="Chromosome"/>
</dbReference>
<evidence type="ECO:0008006" key="3">
    <source>
        <dbReference type="Google" id="ProtNLM"/>
    </source>
</evidence>
<evidence type="ECO:0000313" key="1">
    <source>
        <dbReference type="EMBL" id="QDU98294.1"/>
    </source>
</evidence>
<accession>A0A518E2K1</accession>
<gene>
    <name evidence="1" type="ORF">Pla8534_61560</name>
</gene>
<dbReference type="RefSeq" id="WP_145057439.1">
    <property type="nucleotide sequence ID" value="NZ_CP036433.1"/>
</dbReference>
<proteinExistence type="predicted"/>